<dbReference type="SUPFAM" id="SSF56935">
    <property type="entry name" value="Porins"/>
    <property type="match status" value="1"/>
</dbReference>
<evidence type="ECO:0000313" key="5">
    <source>
        <dbReference type="EMBL" id="MFD0933456.1"/>
    </source>
</evidence>
<dbReference type="Gene3D" id="2.40.170.20">
    <property type="entry name" value="TonB-dependent receptor, beta-barrel domain"/>
    <property type="match status" value="1"/>
</dbReference>
<reference evidence="6" key="1">
    <citation type="journal article" date="2019" name="Int. J. Syst. Evol. Microbiol.">
        <title>The Global Catalogue of Microorganisms (GCM) 10K type strain sequencing project: providing services to taxonomists for standard genome sequencing and annotation.</title>
        <authorList>
            <consortium name="The Broad Institute Genomics Platform"/>
            <consortium name="The Broad Institute Genome Sequencing Center for Infectious Disease"/>
            <person name="Wu L."/>
            <person name="Ma J."/>
        </authorList>
    </citation>
    <scope>NUCLEOTIDE SEQUENCE [LARGE SCALE GENOMIC DNA]</scope>
    <source>
        <strain evidence="6">CCUG 56752</strain>
    </source>
</reference>
<dbReference type="EMBL" id="JBHTIV010000023">
    <property type="protein sequence ID" value="MFD0933456.1"/>
    <property type="molecule type" value="Genomic_DNA"/>
</dbReference>
<proteinExistence type="predicted"/>
<evidence type="ECO:0000256" key="3">
    <source>
        <dbReference type="ARBA" id="ARBA00023237"/>
    </source>
</evidence>
<feature type="domain" description="TonB-dependent receptor plug" evidence="4">
    <location>
        <begin position="217"/>
        <end position="292"/>
    </location>
</feature>
<evidence type="ECO:0000256" key="2">
    <source>
        <dbReference type="ARBA" id="ARBA00023136"/>
    </source>
</evidence>
<dbReference type="InterPro" id="IPR012910">
    <property type="entry name" value="Plug_dom"/>
</dbReference>
<protein>
    <submittedName>
        <fullName evidence="5">TonB-dependent receptor plug domain-containing protein</fullName>
    </submittedName>
</protein>
<evidence type="ECO:0000259" key="4">
    <source>
        <dbReference type="Pfam" id="PF07715"/>
    </source>
</evidence>
<evidence type="ECO:0000313" key="6">
    <source>
        <dbReference type="Proteomes" id="UP001597049"/>
    </source>
</evidence>
<keyword evidence="2" id="KW-0472">Membrane</keyword>
<keyword evidence="5" id="KW-0675">Receptor</keyword>
<keyword evidence="3" id="KW-0998">Cell outer membrane</keyword>
<organism evidence="5 6">
    <name type="scientific">Psychroflexus salinarum</name>
    <dbReference type="NCBI Taxonomy" id="546024"/>
    <lineage>
        <taxon>Bacteria</taxon>
        <taxon>Pseudomonadati</taxon>
        <taxon>Bacteroidota</taxon>
        <taxon>Flavobacteriia</taxon>
        <taxon>Flavobacteriales</taxon>
        <taxon>Flavobacteriaceae</taxon>
        <taxon>Psychroflexus</taxon>
    </lineage>
</organism>
<dbReference type="InterPro" id="IPR036942">
    <property type="entry name" value="Beta-barrel_TonB_sf"/>
</dbReference>
<gene>
    <name evidence="5" type="ORF">ACFQ0R_12695</name>
</gene>
<keyword evidence="6" id="KW-1185">Reference proteome</keyword>
<comment type="subcellular location">
    <subcellularLocation>
        <location evidence="1">Cell outer membrane</location>
    </subcellularLocation>
</comment>
<sequence>MFKSEFNTNIFFVVFLILIGYNLQAQSLDKIELAVLLNELEDEHEVSFNYLYEDLENLEVLRPPSVFSLEEVLDFISQQLTVEFTFISETSISVNYFSTLNCLSFYDATTSKSITGVEVRFNKQKLGYSNTFGKIFIDESIDVLQLKFAHPNYYDTGINSPIQNTESCKTFYLYPEIELDEVLIKEYLTKGISLNSDNSLKIIPQDFGVLPGLINADVLHSLQYVPGIVNTEETIAQINVRGGTHDQNLVLWNGSRMYQTGHFFGMISAINPLVNHEIKVIKNGSSAFYNEGVSSVIDISSREHSQEFNRTLQLDFLSANASAMFELNNRSNLQVALRRSLTDVWESPTYSGFTDKVFQNTEIQDLLQGNDNRITTQQELQFFDASLQYDYEFDSGDKLNLDVLAIQNELTFDEVLESTLEQKRNDFKQSNFLANLNYKTDWSDKHSSSFAFNASLYELEAFNQSVLSSQELLQTNQVVDLKFSLRDSYQLSELFTYSNGFQFSEVGVRNNNEVTSPEVIIREKEVLRTYSGISELTYNSKNEKIMTRIGIRANYYSGFDDLRLEPRINFSYQVSRYWRWNLLGEIKNQTLTQVIDQQQDFLGVEKRRWILADEENFPIINNQQIEAGFNFNKRGWLLQGSLYHKIVEGISSGSQGFQNQLEFLQINGDYEVTGAEILVQKRVNDFNFWFNFSVMDNTYDFTDFNPQQFANNLEITQSSAFGTSYTTDQLKISLGGRYFAGRPTTELDSENPILTPETNPRLNFLDPNESNLEDYLQINFTATYQFQLSNSSIKTGFSILNLFNTSNITQQFFRLDNSNTSVENVRIKSLELTPNAFISFQF</sequence>
<name>A0ABW3GS66_9FLAO</name>
<comment type="caution">
    <text evidence="5">The sequence shown here is derived from an EMBL/GenBank/DDBJ whole genome shotgun (WGS) entry which is preliminary data.</text>
</comment>
<evidence type="ECO:0000256" key="1">
    <source>
        <dbReference type="ARBA" id="ARBA00004442"/>
    </source>
</evidence>
<accession>A0ABW3GS66</accession>
<dbReference type="Proteomes" id="UP001597049">
    <property type="component" value="Unassembled WGS sequence"/>
</dbReference>
<dbReference type="Pfam" id="PF07715">
    <property type="entry name" value="Plug"/>
    <property type="match status" value="1"/>
</dbReference>
<dbReference type="RefSeq" id="WP_379658749.1">
    <property type="nucleotide sequence ID" value="NZ_JBHTIV010000023.1"/>
</dbReference>